<name>A0A7W6JGZ5_9CAUL</name>
<feature type="signal peptide" evidence="1">
    <location>
        <begin position="1"/>
        <end position="20"/>
    </location>
</feature>
<dbReference type="EMBL" id="JACIDM010000003">
    <property type="protein sequence ID" value="MBB4083941.1"/>
    <property type="molecule type" value="Genomic_DNA"/>
</dbReference>
<reference evidence="2 3" key="1">
    <citation type="submission" date="2020-08" db="EMBL/GenBank/DDBJ databases">
        <title>Genomic Encyclopedia of Type Strains, Phase IV (KMG-IV): sequencing the most valuable type-strain genomes for metagenomic binning, comparative biology and taxonomic classification.</title>
        <authorList>
            <person name="Goeker M."/>
        </authorList>
    </citation>
    <scope>NUCLEOTIDE SEQUENCE [LARGE SCALE GENOMIC DNA]</scope>
    <source>
        <strain evidence="2 3">DSM 23960</strain>
    </source>
</reference>
<accession>A0A7W6JGZ5</accession>
<keyword evidence="3" id="KW-1185">Reference proteome</keyword>
<gene>
    <name evidence="2" type="ORF">GGR12_002829</name>
</gene>
<proteinExistence type="predicted"/>
<evidence type="ECO:0000256" key="1">
    <source>
        <dbReference type="SAM" id="SignalP"/>
    </source>
</evidence>
<evidence type="ECO:0008006" key="4">
    <source>
        <dbReference type="Google" id="ProtNLM"/>
    </source>
</evidence>
<dbReference type="RefSeq" id="WP_183205078.1">
    <property type="nucleotide sequence ID" value="NZ_BAAAER010000003.1"/>
</dbReference>
<keyword evidence="1" id="KW-0732">Signal</keyword>
<dbReference type="AlphaFoldDB" id="A0A7W6JGZ5"/>
<dbReference type="Gene3D" id="3.40.50.880">
    <property type="match status" value="1"/>
</dbReference>
<dbReference type="Proteomes" id="UP000529946">
    <property type="component" value="Unassembled WGS sequence"/>
</dbReference>
<dbReference type="SUPFAM" id="SSF52317">
    <property type="entry name" value="Class I glutamine amidotransferase-like"/>
    <property type="match status" value="1"/>
</dbReference>
<dbReference type="InterPro" id="IPR029062">
    <property type="entry name" value="Class_I_gatase-like"/>
</dbReference>
<comment type="caution">
    <text evidence="2">The sequence shown here is derived from an EMBL/GenBank/DDBJ whole genome shotgun (WGS) entry which is preliminary data.</text>
</comment>
<sequence>MRLFALALSLVLVVTAPAVAQQQMVDPDFQPRVERPAYAADGPVVVIDQAHHNFHTVDGQYSPFAALLRADGYQVRGGALKFDAGGLDGVDVLVIANAGAVHPDEAGGPIFTEAETAAVEAWVRNGGRLLLIADHAPFGAAAEPLAARFGVGMGKGYAFILTNAVDLTTTLTYPAGVMPAHPIVTGRTPDERGEAVTAFTGQSLSGPAGATVLLPIAAGAREALNVQVLQQINDRLEAGEAADVVLAELSASALPAQGLAFEYGEGRVVVLGEAGMLSAQLIRFPPESGQADRRFGMNAAPGNARFGLNVMHWLSGLTP</sequence>
<evidence type="ECO:0000313" key="3">
    <source>
        <dbReference type="Proteomes" id="UP000529946"/>
    </source>
</evidence>
<evidence type="ECO:0000313" key="2">
    <source>
        <dbReference type="EMBL" id="MBB4083941.1"/>
    </source>
</evidence>
<protein>
    <recommendedName>
        <fullName evidence="4">DUF4350 domain-containing protein</fullName>
    </recommendedName>
</protein>
<organism evidence="2 3">
    <name type="scientific">Brevundimonas lenta</name>
    <dbReference type="NCBI Taxonomy" id="424796"/>
    <lineage>
        <taxon>Bacteria</taxon>
        <taxon>Pseudomonadati</taxon>
        <taxon>Pseudomonadota</taxon>
        <taxon>Alphaproteobacteria</taxon>
        <taxon>Caulobacterales</taxon>
        <taxon>Caulobacteraceae</taxon>
        <taxon>Brevundimonas</taxon>
    </lineage>
</organism>
<feature type="chain" id="PRO_5030963540" description="DUF4350 domain-containing protein" evidence="1">
    <location>
        <begin position="21"/>
        <end position="319"/>
    </location>
</feature>